<dbReference type="PANTHER" id="PTHR11360:SF224">
    <property type="entry name" value="MAJOR FACILITATOR SUPERFAMILY (MFS) PROFILE DOMAIN-CONTAINING PROTEIN-RELATED"/>
    <property type="match status" value="1"/>
</dbReference>
<keyword evidence="3" id="KW-0813">Transport</keyword>
<keyword evidence="6 8" id="KW-0472">Membrane</keyword>
<evidence type="ECO:0000259" key="9">
    <source>
        <dbReference type="PROSITE" id="PS50850"/>
    </source>
</evidence>
<feature type="transmembrane region" description="Helical" evidence="8">
    <location>
        <begin position="265"/>
        <end position="291"/>
    </location>
</feature>
<feature type="transmembrane region" description="Helical" evidence="8">
    <location>
        <begin position="303"/>
        <end position="322"/>
    </location>
</feature>
<name>C6H6Q7_AJECH</name>
<gene>
    <name evidence="10" type="ORF">HCDG_02108</name>
</gene>
<feature type="transmembrane region" description="Helical" evidence="8">
    <location>
        <begin position="160"/>
        <end position="180"/>
    </location>
</feature>
<feature type="region of interest" description="Disordered" evidence="7">
    <location>
        <begin position="1"/>
        <end position="99"/>
    </location>
</feature>
<feature type="domain" description="Major facilitator superfamily (MFS) profile" evidence="9">
    <location>
        <begin position="268"/>
        <end position="458"/>
    </location>
</feature>
<keyword evidence="5 8" id="KW-1133">Transmembrane helix</keyword>
<feature type="transmembrane region" description="Helical" evidence="8">
    <location>
        <begin position="424"/>
        <end position="445"/>
    </location>
</feature>
<dbReference type="VEuPathDB" id="FungiDB:HCDG_02108"/>
<organism evidence="10 11">
    <name type="scientific">Ajellomyces capsulatus (strain H143)</name>
    <name type="common">Darling's disease fungus</name>
    <name type="synonym">Histoplasma capsulatum</name>
    <dbReference type="NCBI Taxonomy" id="544712"/>
    <lineage>
        <taxon>Eukaryota</taxon>
        <taxon>Fungi</taxon>
        <taxon>Dikarya</taxon>
        <taxon>Ascomycota</taxon>
        <taxon>Pezizomycotina</taxon>
        <taxon>Eurotiomycetes</taxon>
        <taxon>Eurotiomycetidae</taxon>
        <taxon>Onygenales</taxon>
        <taxon>Ajellomycetaceae</taxon>
        <taxon>Histoplasma</taxon>
    </lineage>
</organism>
<dbReference type="PROSITE" id="PS50850">
    <property type="entry name" value="MFS"/>
    <property type="match status" value="1"/>
</dbReference>
<feature type="transmembrane region" description="Helical" evidence="8">
    <location>
        <begin position="359"/>
        <end position="382"/>
    </location>
</feature>
<evidence type="ECO:0000256" key="1">
    <source>
        <dbReference type="ARBA" id="ARBA00004141"/>
    </source>
</evidence>
<dbReference type="HOGENOM" id="CLU_001265_1_0_1"/>
<dbReference type="InterPro" id="IPR036259">
    <property type="entry name" value="MFS_trans_sf"/>
</dbReference>
<feature type="transmembrane region" description="Helical" evidence="8">
    <location>
        <begin position="394"/>
        <end position="412"/>
    </location>
</feature>
<accession>C6H6Q7</accession>
<feature type="transmembrane region" description="Helical" evidence="8">
    <location>
        <begin position="192"/>
        <end position="212"/>
    </location>
</feature>
<reference evidence="11" key="1">
    <citation type="submission" date="2009-05" db="EMBL/GenBank/DDBJ databases">
        <title>The genome sequence of Ajellomyces capsulatus strain H143.</title>
        <authorList>
            <person name="Champion M."/>
            <person name="Cuomo C.A."/>
            <person name="Ma L.-J."/>
            <person name="Henn M.R."/>
            <person name="Sil A."/>
            <person name="Goldman B."/>
            <person name="Young S.K."/>
            <person name="Kodira C.D."/>
            <person name="Zeng Q."/>
            <person name="Koehrsen M."/>
            <person name="Alvarado L."/>
            <person name="Berlin A.M."/>
            <person name="Borenstein D."/>
            <person name="Chen Z."/>
            <person name="Engels R."/>
            <person name="Freedman E."/>
            <person name="Gellesch M."/>
            <person name="Goldberg J."/>
            <person name="Griggs A."/>
            <person name="Gujja S."/>
            <person name="Heiman D.I."/>
            <person name="Hepburn T.A."/>
            <person name="Howarth C."/>
            <person name="Jen D."/>
            <person name="Larson L."/>
            <person name="Lewis B."/>
            <person name="Mehta T."/>
            <person name="Park D."/>
            <person name="Pearson M."/>
            <person name="Roberts A."/>
            <person name="Saif S."/>
            <person name="Shea T.D."/>
            <person name="Shenoy N."/>
            <person name="Sisk P."/>
            <person name="Stolte C."/>
            <person name="Sykes S."/>
            <person name="Walk T."/>
            <person name="White J."/>
            <person name="Yandava C."/>
            <person name="Klein B."/>
            <person name="McEwen J.G."/>
            <person name="Puccia R."/>
            <person name="Goldman G.H."/>
            <person name="Felipe M.S."/>
            <person name="Nino-Vega G."/>
            <person name="San-Blas G."/>
            <person name="Taylor J.W."/>
            <person name="Mendoza L."/>
            <person name="Galagan J.E."/>
            <person name="Nusbaum C."/>
            <person name="Birren B.W."/>
        </authorList>
    </citation>
    <scope>NUCLEOTIDE SEQUENCE [LARGE SCALE GENOMIC DNA]</scope>
    <source>
        <strain evidence="11">H143</strain>
    </source>
</reference>
<keyword evidence="4 8" id="KW-0812">Transmembrane</keyword>
<comment type="similarity">
    <text evidence="2">Belongs to the major facilitator superfamily. Monocarboxylate porter (TC 2.A.1.13) family.</text>
</comment>
<dbReference type="Gene3D" id="1.20.1250.20">
    <property type="entry name" value="MFS general substrate transporter like domains"/>
    <property type="match status" value="2"/>
</dbReference>
<dbReference type="InterPro" id="IPR011701">
    <property type="entry name" value="MFS"/>
</dbReference>
<dbReference type="GO" id="GO:0016020">
    <property type="term" value="C:membrane"/>
    <property type="evidence" value="ECO:0007669"/>
    <property type="project" value="UniProtKB-SubCell"/>
</dbReference>
<dbReference type="AlphaFoldDB" id="C6H6Q7"/>
<dbReference type="InterPro" id="IPR020846">
    <property type="entry name" value="MFS_dom"/>
</dbReference>
<feature type="transmembrane region" description="Helical" evidence="8">
    <location>
        <begin position="334"/>
        <end position="353"/>
    </location>
</feature>
<evidence type="ECO:0000313" key="10">
    <source>
        <dbReference type="EMBL" id="EER44078.1"/>
    </source>
</evidence>
<dbReference type="Pfam" id="PF07690">
    <property type="entry name" value="MFS_1"/>
    <property type="match status" value="1"/>
</dbReference>
<feature type="transmembrane region" description="Helical" evidence="8">
    <location>
        <begin position="224"/>
        <end position="244"/>
    </location>
</feature>
<evidence type="ECO:0000256" key="4">
    <source>
        <dbReference type="ARBA" id="ARBA00022692"/>
    </source>
</evidence>
<feature type="transmembrane region" description="Helical" evidence="8">
    <location>
        <begin position="108"/>
        <end position="128"/>
    </location>
</feature>
<evidence type="ECO:0000256" key="6">
    <source>
        <dbReference type="ARBA" id="ARBA00023136"/>
    </source>
</evidence>
<dbReference type="Proteomes" id="UP000002624">
    <property type="component" value="Unassembled WGS sequence"/>
</dbReference>
<dbReference type="OrthoDB" id="5667at2759"/>
<dbReference type="InterPro" id="IPR050327">
    <property type="entry name" value="Proton-linked_MCT"/>
</dbReference>
<evidence type="ECO:0000256" key="5">
    <source>
        <dbReference type="ARBA" id="ARBA00022989"/>
    </source>
</evidence>
<dbReference type="PANTHER" id="PTHR11360">
    <property type="entry name" value="MONOCARBOXYLATE TRANSPORTER"/>
    <property type="match status" value="1"/>
</dbReference>
<evidence type="ECO:0000256" key="8">
    <source>
        <dbReference type="SAM" id="Phobius"/>
    </source>
</evidence>
<proteinExistence type="inferred from homology"/>
<evidence type="ECO:0000256" key="2">
    <source>
        <dbReference type="ARBA" id="ARBA00006727"/>
    </source>
</evidence>
<dbReference type="SUPFAM" id="SSF103473">
    <property type="entry name" value="MFS general substrate transporter"/>
    <property type="match status" value="1"/>
</dbReference>
<sequence>MSSTDEKNDVENRQADSRVGSEKTKIDGDQKPYGRPSSSKSSLTEVLGSPLPERRLSKGSDNLGQDALDSLTTQHPANEDPEKQEAEARPPVNPMMDPSSFPDGGIEAWTVVFGGFCALFAPFCGKIFDNYGPRYLLIGGSFFHVFGLMMASISTEYYQILLAQGICSALGAGSLFYPCVNSITTWFFKRRALAFGIAASGSSIGGVIYPIMVAKLVPQVGFGWTMRICAFLILGLCIIVNLTVKSRIPPQPKPFKFKDFMTPFTELPFLLTTSGAWLSFFGLFLPFTFIVSTARYYGMSPRLAGYLVSIMNGASTVGRILPGHAADVFGRFNVMVITSVLNVIMVLALWLPARGNIPILLFTTFFGFTSGAFVSLNPALVAQISDVRQIGIRTGVMFAFSSLASLTGNPIGGALVGDIEQPTFWRMQLFSGIVMAGGAVFYALARLRLTGSKLKTKF</sequence>
<dbReference type="EMBL" id="GG692420">
    <property type="protein sequence ID" value="EER44078.1"/>
    <property type="molecule type" value="Genomic_DNA"/>
</dbReference>
<feature type="transmembrane region" description="Helical" evidence="8">
    <location>
        <begin position="135"/>
        <end position="154"/>
    </location>
</feature>
<evidence type="ECO:0000313" key="11">
    <source>
        <dbReference type="Proteomes" id="UP000002624"/>
    </source>
</evidence>
<dbReference type="OMA" id="NWAVTRI"/>
<evidence type="ECO:0000256" key="3">
    <source>
        <dbReference type="ARBA" id="ARBA00022448"/>
    </source>
</evidence>
<feature type="compositionally biased region" description="Basic and acidic residues" evidence="7">
    <location>
        <begin position="77"/>
        <end position="88"/>
    </location>
</feature>
<comment type="subcellular location">
    <subcellularLocation>
        <location evidence="1">Membrane</location>
        <topology evidence="1">Multi-pass membrane protein</topology>
    </subcellularLocation>
</comment>
<protein>
    <submittedName>
        <fullName evidence="10">Monocarboxylate permease-like protein</fullName>
    </submittedName>
</protein>
<evidence type="ECO:0000256" key="7">
    <source>
        <dbReference type="SAM" id="MobiDB-lite"/>
    </source>
</evidence>
<feature type="compositionally biased region" description="Basic and acidic residues" evidence="7">
    <location>
        <begin position="1"/>
        <end position="32"/>
    </location>
</feature>
<dbReference type="GO" id="GO:0022857">
    <property type="term" value="F:transmembrane transporter activity"/>
    <property type="evidence" value="ECO:0007669"/>
    <property type="project" value="InterPro"/>
</dbReference>